<dbReference type="Proteomes" id="UP000231702">
    <property type="component" value="Unassembled WGS sequence"/>
</dbReference>
<proteinExistence type="predicted"/>
<comment type="caution">
    <text evidence="1">The sequence shown here is derived from an EMBL/GenBank/DDBJ whole genome shotgun (WGS) entry which is preliminary data.</text>
</comment>
<keyword evidence="2" id="KW-1185">Reference proteome</keyword>
<evidence type="ECO:0000313" key="1">
    <source>
        <dbReference type="EMBL" id="PJE32037.1"/>
    </source>
</evidence>
<protein>
    <recommendedName>
        <fullName evidence="3">Secreted protein</fullName>
    </recommendedName>
</protein>
<accession>A0ABX4MU66</accession>
<dbReference type="EMBL" id="PGTD01000007">
    <property type="protein sequence ID" value="PJE32037.1"/>
    <property type="molecule type" value="Genomic_DNA"/>
</dbReference>
<reference evidence="1 2" key="1">
    <citation type="journal article" date="2018" name="Int. J. Syst. Evol. Microbiol.">
        <title>Pseudooceanicola lipolyticus sp. nov., a marine alphaproteobacterium, reclassification of Oceanicola flagellatus as Pseudooceanicola flagellatus comb. nov. and emended description of the genus Pseudooceanicola.</title>
        <authorList>
            <person name="Huang M.-M."/>
            <person name="Guo L.-L."/>
            <person name="Wu Y.-H."/>
            <person name="Lai Q.-L."/>
            <person name="Shao Z.-Z."/>
            <person name="Wang C.-S."/>
            <person name="Wu M."/>
            <person name="Xu X.-W."/>
        </authorList>
    </citation>
    <scope>NUCLEOTIDE SEQUENCE [LARGE SCALE GENOMIC DNA]</scope>
    <source>
        <strain evidence="1 2">Ar-45</strain>
    </source>
</reference>
<gene>
    <name evidence="1" type="ORF">CVM39_02790</name>
</gene>
<name>A0ABX4MU66_9RHOB</name>
<organism evidence="1 2">
    <name type="scientific">Pseudooceanicola antarcticus</name>
    <dbReference type="NCBI Taxonomy" id="1247613"/>
    <lineage>
        <taxon>Bacteria</taxon>
        <taxon>Pseudomonadati</taxon>
        <taxon>Pseudomonadota</taxon>
        <taxon>Alphaproteobacteria</taxon>
        <taxon>Rhodobacterales</taxon>
        <taxon>Paracoccaceae</taxon>
        <taxon>Pseudooceanicola</taxon>
    </lineage>
</organism>
<sequence>MGAEFSVLMLSCISLNLTKMTLKYLWMLLVLANHPMQRCSRSMLKPTKASSGHRCLIPRFNGVIQTRQLDFVFLDYAGNTDIRTQRRIEQFGLEAVVR</sequence>
<evidence type="ECO:0000313" key="2">
    <source>
        <dbReference type="Proteomes" id="UP000231702"/>
    </source>
</evidence>
<evidence type="ECO:0008006" key="3">
    <source>
        <dbReference type="Google" id="ProtNLM"/>
    </source>
</evidence>